<evidence type="ECO:0000313" key="3">
    <source>
        <dbReference type="Proteomes" id="UP000199167"/>
    </source>
</evidence>
<evidence type="ECO:0000259" key="1">
    <source>
        <dbReference type="Pfam" id="PF09937"/>
    </source>
</evidence>
<sequence length="338" mass="37707">MKISSDLPIAHTAFAHWHTDDREVGIVVAKAVFELTADGKTRPRETPPALEMADVFAGEPAHSALVTEQEIAPFKPKTDLVVRGMARSFEERPRTDWPVVIEVPDVLHYSFHVRGPATWLKPAFRWQLSQPEPVTEVPLIYDLAYGGRCGEGEDEVFFDENPAGTGFVTEDVFKSVESIAAPQIGLLAEFAAAEPTKPMSVVGTMPLAKTWLPRRSLAGTFDAAWERDRHPRMPSDYDLAFWNAAHPRLQIKPHLKGDEYINLTGISHKRETVTLRLPGAQLALKSTNSPDADMIAMKLDTVDLDIDKVDEGRVSMTMLWRAIVPERDTFFNAEIVRG</sequence>
<organism evidence="2 3">
    <name type="scientific">Cognatiyoonia koreensis</name>
    <dbReference type="NCBI Taxonomy" id="364200"/>
    <lineage>
        <taxon>Bacteria</taxon>
        <taxon>Pseudomonadati</taxon>
        <taxon>Pseudomonadota</taxon>
        <taxon>Alphaproteobacteria</taxon>
        <taxon>Rhodobacterales</taxon>
        <taxon>Paracoccaceae</taxon>
        <taxon>Cognatiyoonia</taxon>
    </lineage>
</organism>
<dbReference type="EMBL" id="FOIZ01000002">
    <property type="protein sequence ID" value="SEW44094.1"/>
    <property type="molecule type" value="Genomic_DNA"/>
</dbReference>
<name>A0A1I0RTI4_9RHOB</name>
<dbReference type="Pfam" id="PF09937">
    <property type="entry name" value="DUF2169"/>
    <property type="match status" value="1"/>
</dbReference>
<proteinExistence type="predicted"/>
<dbReference type="AlphaFoldDB" id="A0A1I0RTI4"/>
<reference evidence="2 3" key="1">
    <citation type="submission" date="2016-10" db="EMBL/GenBank/DDBJ databases">
        <authorList>
            <person name="de Groot N.N."/>
        </authorList>
    </citation>
    <scope>NUCLEOTIDE SEQUENCE [LARGE SCALE GENOMIC DNA]</scope>
    <source>
        <strain evidence="2 3">DSM 17925</strain>
    </source>
</reference>
<feature type="domain" description="DUF2169" evidence="1">
    <location>
        <begin position="21"/>
        <end position="318"/>
    </location>
</feature>
<dbReference type="STRING" id="364200.SAMN04488515_3155"/>
<gene>
    <name evidence="2" type="ORF">SAMN04488515_3155</name>
</gene>
<dbReference type="Proteomes" id="UP000199167">
    <property type="component" value="Unassembled WGS sequence"/>
</dbReference>
<dbReference type="RefSeq" id="WP_089996804.1">
    <property type="nucleotide sequence ID" value="NZ_FOIZ01000002.1"/>
</dbReference>
<dbReference type="OrthoDB" id="237820at2"/>
<dbReference type="InterPro" id="IPR018683">
    <property type="entry name" value="DUF2169"/>
</dbReference>
<keyword evidence="3" id="KW-1185">Reference proteome</keyword>
<evidence type="ECO:0000313" key="2">
    <source>
        <dbReference type="EMBL" id="SEW44094.1"/>
    </source>
</evidence>
<accession>A0A1I0RTI4</accession>
<protein>
    <recommendedName>
        <fullName evidence="1">DUF2169 domain-containing protein</fullName>
    </recommendedName>
</protein>